<dbReference type="EMBL" id="JABEMC010000001">
    <property type="protein sequence ID" value="NNG77853.1"/>
    <property type="molecule type" value="Genomic_DNA"/>
</dbReference>
<feature type="transmembrane region" description="Helical" evidence="2">
    <location>
        <begin position="60"/>
        <end position="85"/>
    </location>
</feature>
<protein>
    <submittedName>
        <fullName evidence="3">Uncharacterized protein</fullName>
    </submittedName>
</protein>
<evidence type="ECO:0000313" key="3">
    <source>
        <dbReference type="EMBL" id="NNG77853.1"/>
    </source>
</evidence>
<proteinExistence type="predicted"/>
<accession>A0A849AM47</accession>
<reference evidence="3 4" key="1">
    <citation type="submission" date="2020-05" db="EMBL/GenBank/DDBJ databases">
        <title>MicrobeNet Type strains.</title>
        <authorList>
            <person name="Nicholson A.C."/>
        </authorList>
    </citation>
    <scope>NUCLEOTIDE SEQUENCE [LARGE SCALE GENOMIC DNA]</scope>
    <source>
        <strain evidence="3 4">CCUG 46604</strain>
    </source>
</reference>
<dbReference type="RefSeq" id="WP_170273088.1">
    <property type="nucleotide sequence ID" value="NZ_BAAAKH010000002.1"/>
</dbReference>
<comment type="caution">
    <text evidence="3">The sequence shown here is derived from an EMBL/GenBank/DDBJ whole genome shotgun (WGS) entry which is preliminary data.</text>
</comment>
<dbReference type="Proteomes" id="UP000549517">
    <property type="component" value="Unassembled WGS sequence"/>
</dbReference>
<sequence>MRIVTIDNASATQTEHPARAAVRTFIQTFIPAAALFVLAVPPVVDVILDEVGKAGLELPGWAYAALTGLSVGTALIAAIVARVMAIPAVEKALRSIGLGAAPTEPDFGTWDGDEVEADVDDLAQEPTDEPTDLGVIDTIDPDDYRAEH</sequence>
<keyword evidence="2" id="KW-0472">Membrane</keyword>
<gene>
    <name evidence="3" type="ORF">HLA91_00450</name>
</gene>
<evidence type="ECO:0000313" key="4">
    <source>
        <dbReference type="Proteomes" id="UP000549517"/>
    </source>
</evidence>
<keyword evidence="2" id="KW-1133">Transmembrane helix</keyword>
<dbReference type="AlphaFoldDB" id="A0A849AM47"/>
<keyword evidence="2" id="KW-0812">Transmembrane</keyword>
<name>A0A849AM47_9MICO</name>
<feature type="compositionally biased region" description="Acidic residues" evidence="1">
    <location>
        <begin position="111"/>
        <end position="131"/>
    </location>
</feature>
<feature type="region of interest" description="Disordered" evidence="1">
    <location>
        <begin position="104"/>
        <end position="148"/>
    </location>
</feature>
<evidence type="ECO:0000256" key="1">
    <source>
        <dbReference type="SAM" id="MobiDB-lite"/>
    </source>
</evidence>
<organism evidence="3 4">
    <name type="scientific">Brevibacterium luteolum</name>
    <dbReference type="NCBI Taxonomy" id="199591"/>
    <lineage>
        <taxon>Bacteria</taxon>
        <taxon>Bacillati</taxon>
        <taxon>Actinomycetota</taxon>
        <taxon>Actinomycetes</taxon>
        <taxon>Micrococcales</taxon>
        <taxon>Brevibacteriaceae</taxon>
        <taxon>Brevibacterium</taxon>
    </lineage>
</organism>
<evidence type="ECO:0000256" key="2">
    <source>
        <dbReference type="SAM" id="Phobius"/>
    </source>
</evidence>
<feature type="transmembrane region" description="Helical" evidence="2">
    <location>
        <begin position="20"/>
        <end position="40"/>
    </location>
</feature>